<dbReference type="InterPro" id="IPR013766">
    <property type="entry name" value="Thioredoxin_domain"/>
</dbReference>
<evidence type="ECO:0000256" key="5">
    <source>
        <dbReference type="ARBA" id="ARBA00023284"/>
    </source>
</evidence>
<dbReference type="InterPro" id="IPR036249">
    <property type="entry name" value="Thioredoxin-like_sf"/>
</dbReference>
<evidence type="ECO:0000256" key="4">
    <source>
        <dbReference type="ARBA" id="ARBA00023157"/>
    </source>
</evidence>
<dbReference type="PANTHER" id="PTHR13887:SF14">
    <property type="entry name" value="DISULFIDE BOND FORMATION PROTEIN D"/>
    <property type="match status" value="1"/>
</dbReference>
<keyword evidence="2" id="KW-0732">Signal</keyword>
<keyword evidence="4" id="KW-1015">Disulfide bond</keyword>
<dbReference type="InterPro" id="IPR012336">
    <property type="entry name" value="Thioredoxin-like_fold"/>
</dbReference>
<dbReference type="Gene3D" id="3.40.30.10">
    <property type="entry name" value="Glutaredoxin"/>
    <property type="match status" value="1"/>
</dbReference>
<gene>
    <name evidence="8" type="primary">bdbD</name>
    <name evidence="8" type="ORF">GCM10011391_07260</name>
</gene>
<evidence type="ECO:0000259" key="7">
    <source>
        <dbReference type="PROSITE" id="PS51352"/>
    </source>
</evidence>
<reference evidence="8" key="1">
    <citation type="journal article" date="2014" name="Int. J. Syst. Evol. Microbiol.">
        <title>Complete genome sequence of Corynebacterium casei LMG S-19264T (=DSM 44701T), isolated from a smear-ripened cheese.</title>
        <authorList>
            <consortium name="US DOE Joint Genome Institute (JGI-PGF)"/>
            <person name="Walter F."/>
            <person name="Albersmeier A."/>
            <person name="Kalinowski J."/>
            <person name="Ruckert C."/>
        </authorList>
    </citation>
    <scope>NUCLEOTIDE SEQUENCE</scope>
    <source>
        <strain evidence="8">CGMCC 1.15371</strain>
    </source>
</reference>
<dbReference type="SUPFAM" id="SSF52833">
    <property type="entry name" value="Thioredoxin-like"/>
    <property type="match status" value="1"/>
</dbReference>
<dbReference type="PANTHER" id="PTHR13887">
    <property type="entry name" value="GLUTATHIONE S-TRANSFERASE KAPPA"/>
    <property type="match status" value="1"/>
</dbReference>
<evidence type="ECO:0000313" key="9">
    <source>
        <dbReference type="Proteomes" id="UP000628775"/>
    </source>
</evidence>
<accession>A0A8J2VLZ5</accession>
<proteinExistence type="inferred from homology"/>
<comment type="similarity">
    <text evidence="1">Belongs to the thioredoxin family. DsbA subfamily.</text>
</comment>
<evidence type="ECO:0000256" key="2">
    <source>
        <dbReference type="ARBA" id="ARBA00022729"/>
    </source>
</evidence>
<sequence length="233" mass="26343">MATKKKGKQVKKTHTKKRGARIWIFAAIGVFAVALIVLLVVGNVQNGQTTFDYTGQPYLGDKHAPVKIVEFGDYKCPYCKNFNETAFPDMQKDLVDTGKATFYFMNDPFIYTDSSRAALFAETVYHKLGNKVFWQFHDELYARQPDGAKYEQMDVYKPAFLEKTLKTVTNETNVNKVVKAFNAGTYKKGLKTDQSYVKKLGIQGTPAFYVNGKAFKGTTYDELIDMVNKAAKK</sequence>
<reference evidence="8" key="2">
    <citation type="submission" date="2020-09" db="EMBL/GenBank/DDBJ databases">
        <authorList>
            <person name="Sun Q."/>
            <person name="Zhou Y."/>
        </authorList>
    </citation>
    <scope>NUCLEOTIDE SEQUENCE</scope>
    <source>
        <strain evidence="8">CGMCC 1.15371</strain>
    </source>
</reference>
<dbReference type="EMBL" id="BMIR01000002">
    <property type="protein sequence ID" value="GGE31147.1"/>
    <property type="molecule type" value="Genomic_DNA"/>
</dbReference>
<evidence type="ECO:0000313" key="8">
    <source>
        <dbReference type="EMBL" id="GGE31147.1"/>
    </source>
</evidence>
<organism evidence="8 9">
    <name type="scientific">Pullulanibacillus camelliae</name>
    <dbReference type="NCBI Taxonomy" id="1707096"/>
    <lineage>
        <taxon>Bacteria</taxon>
        <taxon>Bacillati</taxon>
        <taxon>Bacillota</taxon>
        <taxon>Bacilli</taxon>
        <taxon>Bacillales</taxon>
        <taxon>Sporolactobacillaceae</taxon>
        <taxon>Pullulanibacillus</taxon>
    </lineage>
</organism>
<feature type="transmembrane region" description="Helical" evidence="6">
    <location>
        <begin position="20"/>
        <end position="41"/>
    </location>
</feature>
<keyword evidence="6" id="KW-0812">Transmembrane</keyword>
<keyword evidence="5" id="KW-0676">Redox-active center</keyword>
<evidence type="ECO:0000256" key="1">
    <source>
        <dbReference type="ARBA" id="ARBA00005791"/>
    </source>
</evidence>
<keyword evidence="9" id="KW-1185">Reference proteome</keyword>
<dbReference type="AlphaFoldDB" id="A0A8J2VLZ5"/>
<keyword evidence="6" id="KW-1133">Transmembrane helix</keyword>
<dbReference type="GO" id="GO:0016491">
    <property type="term" value="F:oxidoreductase activity"/>
    <property type="evidence" value="ECO:0007669"/>
    <property type="project" value="UniProtKB-KW"/>
</dbReference>
<dbReference type="PROSITE" id="PS51352">
    <property type="entry name" value="THIOREDOXIN_2"/>
    <property type="match status" value="1"/>
</dbReference>
<dbReference type="RefSeq" id="WP_188689294.1">
    <property type="nucleotide sequence ID" value="NZ_BMIR01000002.1"/>
</dbReference>
<dbReference type="Proteomes" id="UP000628775">
    <property type="component" value="Unassembled WGS sequence"/>
</dbReference>
<evidence type="ECO:0000256" key="6">
    <source>
        <dbReference type="SAM" id="Phobius"/>
    </source>
</evidence>
<comment type="caution">
    <text evidence="8">The sequence shown here is derived from an EMBL/GenBank/DDBJ whole genome shotgun (WGS) entry which is preliminary data.</text>
</comment>
<name>A0A8J2VLZ5_9BACL</name>
<feature type="domain" description="Thioredoxin" evidence="7">
    <location>
        <begin position="39"/>
        <end position="232"/>
    </location>
</feature>
<keyword evidence="6" id="KW-0472">Membrane</keyword>
<dbReference type="Pfam" id="PF13462">
    <property type="entry name" value="Thioredoxin_4"/>
    <property type="match status" value="1"/>
</dbReference>
<evidence type="ECO:0000256" key="3">
    <source>
        <dbReference type="ARBA" id="ARBA00023002"/>
    </source>
</evidence>
<protein>
    <submittedName>
        <fullName evidence="8">Thioredoxin</fullName>
    </submittedName>
</protein>
<keyword evidence="3" id="KW-0560">Oxidoreductase</keyword>